<dbReference type="InterPro" id="IPR050833">
    <property type="entry name" value="Poly_Biosynth_Transport"/>
</dbReference>
<dbReference type="PANTHER" id="PTHR30250:SF11">
    <property type="entry name" value="O-ANTIGEN TRANSPORTER-RELATED"/>
    <property type="match status" value="1"/>
</dbReference>
<evidence type="ECO:0000256" key="2">
    <source>
        <dbReference type="ARBA" id="ARBA00022475"/>
    </source>
</evidence>
<accession>A0AAP2DMW4</accession>
<evidence type="ECO:0000256" key="1">
    <source>
        <dbReference type="ARBA" id="ARBA00004651"/>
    </source>
</evidence>
<comment type="subcellular location">
    <subcellularLocation>
        <location evidence="1">Cell membrane</location>
        <topology evidence="1">Multi-pass membrane protein</topology>
    </subcellularLocation>
</comment>
<protein>
    <recommendedName>
        <fullName evidence="9">Polysaccharide biosynthesis protein</fullName>
    </recommendedName>
</protein>
<gene>
    <name evidence="7" type="ORF">KK083_20555</name>
</gene>
<comment type="caution">
    <text evidence="7">The sequence shown here is derived from an EMBL/GenBank/DDBJ whole genome shotgun (WGS) entry which is preliminary data.</text>
</comment>
<name>A0AAP2DMW4_9BACT</name>
<keyword evidence="8" id="KW-1185">Reference proteome</keyword>
<proteinExistence type="predicted"/>
<feature type="non-terminal residue" evidence="7">
    <location>
        <position position="167"/>
    </location>
</feature>
<keyword evidence="4 6" id="KW-1133">Transmembrane helix</keyword>
<evidence type="ECO:0000256" key="5">
    <source>
        <dbReference type="ARBA" id="ARBA00023136"/>
    </source>
</evidence>
<feature type="transmembrane region" description="Helical" evidence="6">
    <location>
        <begin position="120"/>
        <end position="139"/>
    </location>
</feature>
<keyword evidence="2" id="KW-1003">Cell membrane</keyword>
<evidence type="ECO:0000313" key="7">
    <source>
        <dbReference type="EMBL" id="MBT1699300.1"/>
    </source>
</evidence>
<dbReference type="AlphaFoldDB" id="A0AAP2DMW4"/>
<evidence type="ECO:0000313" key="8">
    <source>
        <dbReference type="Proteomes" id="UP001319200"/>
    </source>
</evidence>
<dbReference type="RefSeq" id="WP_254167134.1">
    <property type="nucleotide sequence ID" value="NZ_JAHESF010000024.1"/>
</dbReference>
<reference evidence="7 8" key="1">
    <citation type="submission" date="2021-05" db="EMBL/GenBank/DDBJ databases">
        <title>A Polyphasic approach of four new species of the genus Ohtaekwangia: Ohtaekwangia histidinii sp. nov., Ohtaekwangia cretensis sp. nov., Ohtaekwangia indiensis sp. nov., Ohtaekwangia reichenbachii sp. nov. from diverse environment.</title>
        <authorList>
            <person name="Octaviana S."/>
        </authorList>
    </citation>
    <scope>NUCLEOTIDE SEQUENCE [LARGE SCALE GENOMIC DNA]</scope>
    <source>
        <strain evidence="7 8">PWU4</strain>
    </source>
</reference>
<dbReference type="GO" id="GO:0005886">
    <property type="term" value="C:plasma membrane"/>
    <property type="evidence" value="ECO:0007669"/>
    <property type="project" value="UniProtKB-SubCell"/>
</dbReference>
<evidence type="ECO:0000256" key="6">
    <source>
        <dbReference type="SAM" id="Phobius"/>
    </source>
</evidence>
<feature type="transmembrane region" description="Helical" evidence="6">
    <location>
        <begin position="47"/>
        <end position="69"/>
    </location>
</feature>
<dbReference type="EMBL" id="JAHESF010000024">
    <property type="protein sequence ID" value="MBT1699300.1"/>
    <property type="molecule type" value="Genomic_DNA"/>
</dbReference>
<feature type="transmembrane region" description="Helical" evidence="6">
    <location>
        <begin position="12"/>
        <end position="35"/>
    </location>
</feature>
<evidence type="ECO:0000256" key="3">
    <source>
        <dbReference type="ARBA" id="ARBA00022692"/>
    </source>
</evidence>
<feature type="transmembrane region" description="Helical" evidence="6">
    <location>
        <begin position="81"/>
        <end position="114"/>
    </location>
</feature>
<evidence type="ECO:0008006" key="9">
    <source>
        <dbReference type="Google" id="ProtNLM"/>
    </source>
</evidence>
<sequence length="167" mass="18337">MVRISRSFIKGSIIYTAIGALPMASAILLVPFYMVGLSTADFGALSIYLAFSLLVQLLVTYSFDTSLYIHYHEFKNDKAKLSAFVSSAFVLMLLIAAGLSIIILPAGGSILGLIFKHQDIAFFPNGWLALGGGIFQAIFKVHSNLLQSREKPETFFWSNLFLFTGIV</sequence>
<dbReference type="PANTHER" id="PTHR30250">
    <property type="entry name" value="PST FAMILY PREDICTED COLANIC ACID TRANSPORTER"/>
    <property type="match status" value="1"/>
</dbReference>
<keyword evidence="5 6" id="KW-0472">Membrane</keyword>
<organism evidence="7 8">
    <name type="scientific">Chryseosolibacter histidini</name>
    <dbReference type="NCBI Taxonomy" id="2782349"/>
    <lineage>
        <taxon>Bacteria</taxon>
        <taxon>Pseudomonadati</taxon>
        <taxon>Bacteroidota</taxon>
        <taxon>Cytophagia</taxon>
        <taxon>Cytophagales</taxon>
        <taxon>Chryseotaleaceae</taxon>
        <taxon>Chryseosolibacter</taxon>
    </lineage>
</organism>
<dbReference type="Proteomes" id="UP001319200">
    <property type="component" value="Unassembled WGS sequence"/>
</dbReference>
<keyword evidence="3 6" id="KW-0812">Transmembrane</keyword>
<evidence type="ECO:0000256" key="4">
    <source>
        <dbReference type="ARBA" id="ARBA00022989"/>
    </source>
</evidence>